<dbReference type="SUPFAM" id="SSF46946">
    <property type="entry name" value="S13-like H2TH domain"/>
    <property type="match status" value="1"/>
</dbReference>
<evidence type="ECO:0000259" key="6">
    <source>
        <dbReference type="Pfam" id="PF05670"/>
    </source>
</evidence>
<dbReference type="PANTHER" id="PTHR15239">
    <property type="entry name" value="NUCLEAR EXPORT MEDIATOR FACTOR NEMF"/>
    <property type="match status" value="1"/>
</dbReference>
<dbReference type="RefSeq" id="WP_122628879.1">
    <property type="nucleotide sequence ID" value="NZ_UPPP01000083.1"/>
</dbReference>
<reference evidence="7 8" key="1">
    <citation type="submission" date="2018-06" db="EMBL/GenBank/DDBJ databases">
        <authorList>
            <person name="Strepis N."/>
        </authorList>
    </citation>
    <scope>NUCLEOTIDE SEQUENCE [LARGE SCALE GENOMIC DNA]</scope>
    <source>
        <strain evidence="7">LUCI</strain>
    </source>
</reference>
<dbReference type="Gene3D" id="2.30.310.10">
    <property type="entry name" value="ibrinogen binding protein from staphylococcus aureus domain"/>
    <property type="match status" value="1"/>
</dbReference>
<evidence type="ECO:0000256" key="3">
    <source>
        <dbReference type="ARBA" id="ARBA00022884"/>
    </source>
</evidence>
<dbReference type="EMBL" id="UPPP01000083">
    <property type="protein sequence ID" value="VBB07959.1"/>
    <property type="molecule type" value="Genomic_DNA"/>
</dbReference>
<keyword evidence="2 5" id="KW-0699">rRNA-binding</keyword>
<evidence type="ECO:0000256" key="1">
    <source>
        <dbReference type="ARBA" id="ARBA00022555"/>
    </source>
</evidence>
<dbReference type="Pfam" id="PF05670">
    <property type="entry name" value="NFACT-R_1"/>
    <property type="match status" value="1"/>
</dbReference>
<accession>A0A498R9X6</accession>
<keyword evidence="8" id="KW-1185">Reference proteome</keyword>
<keyword evidence="4 5" id="KW-0648">Protein biosynthesis</keyword>
<dbReference type="GO" id="GO:0072344">
    <property type="term" value="P:rescue of stalled ribosome"/>
    <property type="evidence" value="ECO:0007669"/>
    <property type="project" value="UniProtKB-UniRule"/>
</dbReference>
<sequence length="587" mass="65065">MSLDGLSLAPLIAELNQNLAGGRIEKIFQPEKLTLLFWIRQAGQTLRLLIAANPDNPRIHLTKTTGENPATPPSFCMLLRKHLEDGRIAKVEQHELDRMIRIPVDVRGERGRILTKYLLIELMGKHSNIIFVEQDLIIDAIKRVNSHMSQFRQVLPGLPYRVPPGQNRLNLLAVEPSHFVQVLLSTQKGSLLKAVISTGLGIGPVTAREIIWQAGLPLDIAVEEVTGQDRTSLASALSNIVNHLRSDCARPVVVTDNSQSLLAIAPFPLEHLSRQESRNFPTMSLAIEFASQLKGQTRPGPETQGLQKLVAAELAKSHRKSLILKQELADARQADTFLSHGNILMNFLAAVTNGAEEVLLPDLLRDPSGKTCVAISLDPDLTPVQNAQNYYAKYNKLKRAQETLAGQLAQCETELKYLESIQISLDWATTASDALEIRQELIAAGYIKEITRCRKTASTNSRPLSALTADGFTILVGKNNLQNDFVTFKQSRPDDIWFHTKDVPGSHVILRRQAEQASPAALNTAANLAAYFSKARSSTNIPVDYTERRYVKKPAGAKPGFVIYSHQHTLYITPDEQLIKAVLKQDR</sequence>
<comment type="subunit">
    <text evidence="5">Associates with stalled 50S ribosomal subunits. Binds to RqcP.</text>
</comment>
<dbReference type="AlphaFoldDB" id="A0A498R9X6"/>
<dbReference type="OrthoDB" id="9766163at2"/>
<proteinExistence type="inferred from homology"/>
<comment type="function">
    <text evidence="5">Key component of the ribosome quality control system (RQC), a ribosome-associated complex that mediates the extraction of incompletely synthesized nascent chains from stalled ribosomes and their subsequent degradation. RqcH recruits Ala-charged tRNA, and with RqcP directs the elongation of stalled nascent chains on 50S ribosomal subunits, leading to non-templated C-terminal alanine extensions (Ala tail). The Ala tail promotes nascent chain degradation. May add between 1 and at least 8 Ala residues. Binds to stalled 50S ribosomal subunits.</text>
</comment>
<dbReference type="HAMAP" id="MF_00844_B">
    <property type="entry name" value="RqcH_B"/>
    <property type="match status" value="1"/>
</dbReference>
<dbReference type="Proteomes" id="UP000277811">
    <property type="component" value="Unassembled WGS sequence"/>
</dbReference>
<evidence type="ECO:0000313" key="7">
    <source>
        <dbReference type="EMBL" id="VBB07959.1"/>
    </source>
</evidence>
<dbReference type="GO" id="GO:0043023">
    <property type="term" value="F:ribosomal large subunit binding"/>
    <property type="evidence" value="ECO:0007669"/>
    <property type="project" value="UniProtKB-UniRule"/>
</dbReference>
<comment type="similarity">
    <text evidence="5">Belongs to the NEMF family.</text>
</comment>
<evidence type="ECO:0000256" key="2">
    <source>
        <dbReference type="ARBA" id="ARBA00022730"/>
    </source>
</evidence>
<dbReference type="InterPro" id="IPR043682">
    <property type="entry name" value="RqcH_bacterial"/>
</dbReference>
<evidence type="ECO:0000313" key="8">
    <source>
        <dbReference type="Proteomes" id="UP000277811"/>
    </source>
</evidence>
<organism evidence="7 8">
    <name type="scientific">Lucifera butyrica</name>
    <dbReference type="NCBI Taxonomy" id="1351585"/>
    <lineage>
        <taxon>Bacteria</taxon>
        <taxon>Bacillati</taxon>
        <taxon>Bacillota</taxon>
        <taxon>Negativicutes</taxon>
        <taxon>Veillonellales</taxon>
        <taxon>Veillonellaceae</taxon>
        <taxon>Lucifera</taxon>
    </lineage>
</organism>
<evidence type="ECO:0000256" key="5">
    <source>
        <dbReference type="HAMAP-Rule" id="MF_00844"/>
    </source>
</evidence>
<keyword evidence="3 5" id="KW-0694">RNA-binding</keyword>
<gene>
    <name evidence="5" type="primary">rqcH</name>
    <name evidence="7" type="ORF">LUCI_3224</name>
</gene>
<dbReference type="InterPro" id="IPR008532">
    <property type="entry name" value="NFACT_RNA-bd"/>
</dbReference>
<dbReference type="InterPro" id="IPR051608">
    <property type="entry name" value="RQC_Subunit_NEMF"/>
</dbReference>
<dbReference type="FunFam" id="2.30.310.10:FF:000004">
    <property type="entry name" value="Fibronectin-binding protein A"/>
    <property type="match status" value="1"/>
</dbReference>
<dbReference type="GO" id="GO:1990112">
    <property type="term" value="C:RQC complex"/>
    <property type="evidence" value="ECO:0007669"/>
    <property type="project" value="TreeGrafter"/>
</dbReference>
<protein>
    <recommendedName>
        <fullName evidence="5">Rqc2 homolog RqcH</fullName>
        <shortName evidence="5">RqcH</shortName>
    </recommendedName>
</protein>
<dbReference type="PANTHER" id="PTHR15239:SF6">
    <property type="entry name" value="RIBOSOME QUALITY CONTROL COMPLEX SUBUNIT NEMF"/>
    <property type="match status" value="1"/>
</dbReference>
<dbReference type="Pfam" id="PF05833">
    <property type="entry name" value="NFACT_N"/>
    <property type="match status" value="1"/>
</dbReference>
<name>A0A498R9X6_9FIRM</name>
<keyword evidence="1 5" id="KW-0820">tRNA-binding</keyword>
<dbReference type="InterPro" id="IPR010979">
    <property type="entry name" value="Ribosomal_uS13-like_H2TH"/>
</dbReference>
<evidence type="ECO:0000256" key="4">
    <source>
        <dbReference type="ARBA" id="ARBA00022917"/>
    </source>
</evidence>
<dbReference type="GO" id="GO:0000049">
    <property type="term" value="F:tRNA binding"/>
    <property type="evidence" value="ECO:0007669"/>
    <property type="project" value="UniProtKB-UniRule"/>
</dbReference>
<feature type="domain" description="NFACT RNA-binding" evidence="6">
    <location>
        <begin position="468"/>
        <end position="556"/>
    </location>
</feature>
<dbReference type="GO" id="GO:0019843">
    <property type="term" value="F:rRNA binding"/>
    <property type="evidence" value="ECO:0007669"/>
    <property type="project" value="UniProtKB-UniRule"/>
</dbReference>